<proteinExistence type="predicted"/>
<sequence length="67" mass="7779">MDQALNQLRKSHRVNSAKLKRAEGILKRVHRAAYVDNPDELHAIWHEVRSYLTANNLIEDDKSESPE</sequence>
<dbReference type="EMBL" id="OP882271">
    <property type="protein sequence ID" value="WAX22368.1"/>
    <property type="molecule type" value="Genomic_DNA"/>
</dbReference>
<keyword evidence="2" id="KW-1185">Reference proteome</keyword>
<protein>
    <submittedName>
        <fullName evidence="1">Uncharacterized protein</fullName>
    </submittedName>
</protein>
<dbReference type="GeneID" id="79412926"/>
<dbReference type="RefSeq" id="YP_010719786.1">
    <property type="nucleotide sequence ID" value="NC_072502.1"/>
</dbReference>
<reference evidence="1" key="1">
    <citation type="submission" date="2022-11" db="EMBL/GenBank/DDBJ databases">
        <authorList>
            <person name="Jaryenneh J.D."/>
            <person name="Schoeniger J.S."/>
            <person name="Mageeney C.M."/>
        </authorList>
    </citation>
    <scope>NUCLEOTIDE SEQUENCE</scope>
</reference>
<accession>A0AAE9VGH9</accession>
<evidence type="ECO:0000313" key="2">
    <source>
        <dbReference type="Proteomes" id="UP001211688"/>
    </source>
</evidence>
<dbReference type="Proteomes" id="UP001211688">
    <property type="component" value="Segment"/>
</dbReference>
<dbReference type="KEGG" id="vg:79412926"/>
<evidence type="ECO:0000313" key="1">
    <source>
        <dbReference type="EMBL" id="WAX22368.1"/>
    </source>
</evidence>
<name>A0AAE9VGH9_9CAUD</name>
<organism evidence="1 2">
    <name type="scientific">Pseudomonas phage MiCath</name>
    <dbReference type="NCBI Taxonomy" id="3003729"/>
    <lineage>
        <taxon>Viruses</taxon>
        <taxon>Duplodnaviria</taxon>
        <taxon>Heunggongvirae</taxon>
        <taxon>Uroviricota</taxon>
        <taxon>Caudoviricetes</taxon>
        <taxon>Queuovirinae</taxon>
        <taxon>Micathvirus</taxon>
        <taxon>Micathvirus micath</taxon>
    </lineage>
</organism>